<evidence type="ECO:0000259" key="6">
    <source>
        <dbReference type="PROSITE" id="PS52004"/>
    </source>
</evidence>
<dbReference type="KEGG" id="ccx:COCOR_05109"/>
<sequence length="1011" mass="108154">MSCRFPKADSVDAFWQLLREGTDAISEVPAERWSLEDFYSADGQTPGKMSTRWGGFVDGIDRFDAGFFGIAPREAMHMSPQQRLLLEVAWESLEDASLPPLGLAGKPVGVFVGVASFDYYERFLEQPNLINGYTLTGNAYSVAANRLSYVLDLRGPSVVVDTACSSSLVSVHLACQSLQLGESDLALAGGTHAMLAPWVTVAASKGEFMAPDGRCKTFDARANGYVRGEGTGLVVLKRLEDALRDGDRIRAVIRGSAVNQDGLSNGLTAPNPQAQVAVLKQAYRGAGVEPKDVGYVEAHGTGTRLGDPMELNALGSVLAPGRSAQEPCWVGAVKTNIGHLEAAAGIAGLIKTVLVVEHGEVPPNLHFETPNPLIPFAQLPLAVPRALTEWKPGRPRIAGVSSFGFGGTNAHVVVAEAPARAPAAPAGTLSERTVHLLCLSSRSEGGLRALASRQAERLAGLREEGSALADVAFSAGIGRSPLPERLAVVARTPSEAAGALSAFSEGKAHPAALHLKRKGKRKPRLAFLFTGQGAQYVGMARALHQTQPVFRDVIERCDQLLAPLLGRSLLEVLYAPAASNDTLRMTALAQPALFSLQVALAEMLRSFGVVPSAVLGHSIGEFAAAHVAGVLSLEDALRLIAERGRLMQALDAPGAMAAVFAEARQVLPQLVGRAEGARIAAYNSASNTVISGPVEAVAAAVESLRAQGLRCQPLSVSHAFHSRLMEPAMPAFGPLAAGIPMARPKVPWVSTLLARSMVGDEARDPGYWVRHALEPVRFMEGLGALHKEKIDAYIELGPRPVLTALARDILGEGVPCLPLVREGDEEGRTLFESLGQLFTLGAELDWRGIDQGRARQRVAVAQQPFQRERYWLFEHPASAPSARTASAAHPMLARAERSEGPDGTVRFRVPLGGDLFPYLGDHRIFGAEVLPATGYIEIAQAAVNAWLGEREWVLEDLEFRRPFFMSKETRTLDIHLRREGSGGAQFSFENSQDASMGDSRVYVFGRARPAS</sequence>
<dbReference type="OrthoDB" id="5349841at2"/>
<feature type="domain" description="PKS/mFAS DH" evidence="7">
    <location>
        <begin position="889"/>
        <end position="1011"/>
    </location>
</feature>
<feature type="domain" description="Ketosynthase family 3 (KS3)" evidence="6">
    <location>
        <begin position="1"/>
        <end position="416"/>
    </location>
</feature>
<dbReference type="Gene3D" id="3.40.47.10">
    <property type="match status" value="1"/>
</dbReference>
<dbReference type="GO" id="GO:0005886">
    <property type="term" value="C:plasma membrane"/>
    <property type="evidence" value="ECO:0007669"/>
    <property type="project" value="TreeGrafter"/>
</dbReference>
<dbReference type="GO" id="GO:0071770">
    <property type="term" value="P:DIM/DIP cell wall layer assembly"/>
    <property type="evidence" value="ECO:0007669"/>
    <property type="project" value="TreeGrafter"/>
</dbReference>
<accession>H8MRC8</accession>
<dbReference type="CDD" id="cd00833">
    <property type="entry name" value="PKS"/>
    <property type="match status" value="1"/>
</dbReference>
<dbReference type="SUPFAM" id="SSF52151">
    <property type="entry name" value="FabD/lysophospholipase-like"/>
    <property type="match status" value="1"/>
</dbReference>
<dbReference type="SMART" id="SM00826">
    <property type="entry name" value="PKS_DH"/>
    <property type="match status" value="1"/>
</dbReference>
<dbReference type="SUPFAM" id="SSF55048">
    <property type="entry name" value="Probable ACP-binding domain of malonyl-CoA ACP transacylase"/>
    <property type="match status" value="1"/>
</dbReference>
<keyword evidence="1" id="KW-0596">Phosphopantetheine</keyword>
<dbReference type="GO" id="GO:0005737">
    <property type="term" value="C:cytoplasm"/>
    <property type="evidence" value="ECO:0007669"/>
    <property type="project" value="TreeGrafter"/>
</dbReference>
<keyword evidence="9" id="KW-1185">Reference proteome</keyword>
<dbReference type="PANTHER" id="PTHR43775">
    <property type="entry name" value="FATTY ACID SYNTHASE"/>
    <property type="match status" value="1"/>
</dbReference>
<organism evidence="8 9">
    <name type="scientific">Corallococcus coralloides (strain ATCC 25202 / DSM 2259 / NBRC 100086 / M2)</name>
    <name type="common">Myxococcus coralloides</name>
    <dbReference type="NCBI Taxonomy" id="1144275"/>
    <lineage>
        <taxon>Bacteria</taxon>
        <taxon>Pseudomonadati</taxon>
        <taxon>Myxococcota</taxon>
        <taxon>Myxococcia</taxon>
        <taxon>Myxococcales</taxon>
        <taxon>Cystobacterineae</taxon>
        <taxon>Myxococcaceae</taxon>
        <taxon>Corallococcus</taxon>
    </lineage>
</organism>
<dbReference type="Pfam" id="PF16197">
    <property type="entry name" value="KAsynt_C_assoc"/>
    <property type="match status" value="1"/>
</dbReference>
<dbReference type="GO" id="GO:0004315">
    <property type="term" value="F:3-oxoacyl-[acyl-carrier-protein] synthase activity"/>
    <property type="evidence" value="ECO:0007669"/>
    <property type="project" value="InterPro"/>
</dbReference>
<name>H8MRC8_CORCM</name>
<dbReference type="InterPro" id="IPR049900">
    <property type="entry name" value="PKS_mFAS_DH"/>
</dbReference>
<dbReference type="InterPro" id="IPR014030">
    <property type="entry name" value="Ketoacyl_synth_N"/>
</dbReference>
<dbReference type="Gene3D" id="3.40.366.10">
    <property type="entry name" value="Malonyl-Coenzyme A Acyl Carrier Protein, domain 2"/>
    <property type="match status" value="1"/>
</dbReference>
<dbReference type="EMBL" id="CP003389">
    <property type="protein sequence ID" value="AFE08341.1"/>
    <property type="molecule type" value="Genomic_DNA"/>
</dbReference>
<dbReference type="STRING" id="1144275.COCOR_05109"/>
<dbReference type="Pfam" id="PF00109">
    <property type="entry name" value="ketoacyl-synt"/>
    <property type="match status" value="1"/>
</dbReference>
<dbReference type="InterPro" id="IPR049552">
    <property type="entry name" value="PKS_DH_N"/>
</dbReference>
<dbReference type="InterPro" id="IPR018201">
    <property type="entry name" value="Ketoacyl_synth_AS"/>
</dbReference>
<dbReference type="GO" id="GO:0004312">
    <property type="term" value="F:fatty acid synthase activity"/>
    <property type="evidence" value="ECO:0007669"/>
    <property type="project" value="TreeGrafter"/>
</dbReference>
<proteinExistence type="predicted"/>
<dbReference type="Proteomes" id="UP000007587">
    <property type="component" value="Chromosome"/>
</dbReference>
<dbReference type="InterPro" id="IPR014043">
    <property type="entry name" value="Acyl_transferase_dom"/>
</dbReference>
<comment type="function">
    <text evidence="4">Involved in production of the polyketide antibiotic thailandamide.</text>
</comment>
<dbReference type="SMART" id="SM00827">
    <property type="entry name" value="PKS_AT"/>
    <property type="match status" value="1"/>
</dbReference>
<dbReference type="PANTHER" id="PTHR43775:SF37">
    <property type="entry name" value="SI:DKEY-61P9.11"/>
    <property type="match status" value="1"/>
</dbReference>
<dbReference type="InterPro" id="IPR050091">
    <property type="entry name" value="PKS_NRPS_Biosynth_Enz"/>
</dbReference>
<dbReference type="InterPro" id="IPR014031">
    <property type="entry name" value="Ketoacyl_synth_C"/>
</dbReference>
<dbReference type="AlphaFoldDB" id="H8MRC8"/>
<evidence type="ECO:0000313" key="8">
    <source>
        <dbReference type="EMBL" id="AFE08341.1"/>
    </source>
</evidence>
<dbReference type="InterPro" id="IPR016039">
    <property type="entry name" value="Thiolase-like"/>
</dbReference>
<evidence type="ECO:0000313" key="9">
    <source>
        <dbReference type="Proteomes" id="UP000007587"/>
    </source>
</evidence>
<protein>
    <submittedName>
        <fullName evidence="8">Polyketide synthase</fullName>
    </submittedName>
</protein>
<dbReference type="InterPro" id="IPR020841">
    <property type="entry name" value="PKS_Beta-ketoAc_synthase_dom"/>
</dbReference>
<evidence type="ECO:0000256" key="4">
    <source>
        <dbReference type="ARBA" id="ARBA00054155"/>
    </source>
</evidence>
<dbReference type="InterPro" id="IPR016036">
    <property type="entry name" value="Malonyl_transacylase_ACP-bd"/>
</dbReference>
<dbReference type="Gene3D" id="3.30.70.3290">
    <property type="match status" value="1"/>
</dbReference>
<dbReference type="GO" id="GO:0006633">
    <property type="term" value="P:fatty acid biosynthetic process"/>
    <property type="evidence" value="ECO:0007669"/>
    <property type="project" value="InterPro"/>
</dbReference>
<dbReference type="InterPro" id="IPR001227">
    <property type="entry name" value="Ac_transferase_dom_sf"/>
</dbReference>
<dbReference type="InterPro" id="IPR016035">
    <property type="entry name" value="Acyl_Trfase/lysoPLipase"/>
</dbReference>
<comment type="caution">
    <text evidence="5">Lacks conserved residue(s) required for the propagation of feature annotation.</text>
</comment>
<keyword evidence="3" id="KW-0808">Transferase</keyword>
<reference evidence="8 9" key="1">
    <citation type="journal article" date="2012" name="J. Bacteriol.">
        <title>Complete Genome Sequence of the Fruiting Myxobacterium Corallococcus coralloides DSM 2259.</title>
        <authorList>
            <person name="Huntley S."/>
            <person name="Zhang Y."/>
            <person name="Treuner-Lange A."/>
            <person name="Kneip S."/>
            <person name="Sensen C.W."/>
            <person name="Sogaard-Andersen L."/>
        </authorList>
    </citation>
    <scope>NUCLEOTIDE SEQUENCE [LARGE SCALE GENOMIC DNA]</scope>
    <source>
        <strain evidence="9">ATCC 25202 / DSM 2259 / NBRC 100086 / M2</strain>
    </source>
</reference>
<dbReference type="FunFam" id="3.40.47.10:FF:000019">
    <property type="entry name" value="Polyketide synthase type I"/>
    <property type="match status" value="1"/>
</dbReference>
<dbReference type="InterPro" id="IPR042104">
    <property type="entry name" value="PKS_dehydratase_sf"/>
</dbReference>
<dbReference type="Pfam" id="PF02801">
    <property type="entry name" value="Ketoacyl-synt_C"/>
    <property type="match status" value="1"/>
</dbReference>
<evidence type="ECO:0000259" key="7">
    <source>
        <dbReference type="PROSITE" id="PS52019"/>
    </source>
</evidence>
<evidence type="ECO:0000256" key="3">
    <source>
        <dbReference type="ARBA" id="ARBA00022679"/>
    </source>
</evidence>
<evidence type="ECO:0000256" key="1">
    <source>
        <dbReference type="ARBA" id="ARBA00022450"/>
    </source>
</evidence>
<dbReference type="HOGENOM" id="CLU_000022_16_6_7"/>
<dbReference type="SUPFAM" id="SSF53901">
    <property type="entry name" value="Thiolase-like"/>
    <property type="match status" value="1"/>
</dbReference>
<dbReference type="InterPro" id="IPR032821">
    <property type="entry name" value="PKS_assoc"/>
</dbReference>
<dbReference type="PROSITE" id="PS00606">
    <property type="entry name" value="KS3_1"/>
    <property type="match status" value="1"/>
</dbReference>
<dbReference type="Pfam" id="PF21089">
    <property type="entry name" value="PKS_DH_N"/>
    <property type="match status" value="1"/>
</dbReference>
<evidence type="ECO:0000256" key="5">
    <source>
        <dbReference type="PROSITE-ProRule" id="PRU01363"/>
    </source>
</evidence>
<reference evidence="9" key="2">
    <citation type="submission" date="2012-03" db="EMBL/GenBank/DDBJ databases">
        <title>Genome sequence of the fruiting myxobacterium Corallococcus coralloides DSM 2259.</title>
        <authorList>
            <person name="Huntley S."/>
            <person name="Zhang Y."/>
            <person name="Treuner-Lange A."/>
            <person name="Sensen C.W."/>
            <person name="Sogaard-Andersen L."/>
        </authorList>
    </citation>
    <scope>NUCLEOTIDE SEQUENCE [LARGE SCALE GENOMIC DNA]</scope>
    <source>
        <strain evidence="9">ATCC 25202 / DSM 2259 / NBRC 100086 / M2</strain>
    </source>
</reference>
<dbReference type="SMART" id="SM00825">
    <property type="entry name" value="PKS_KS"/>
    <property type="match status" value="1"/>
</dbReference>
<dbReference type="InterPro" id="IPR020807">
    <property type="entry name" value="PKS_DH"/>
</dbReference>
<dbReference type="PROSITE" id="PS52004">
    <property type="entry name" value="KS3_2"/>
    <property type="match status" value="1"/>
</dbReference>
<keyword evidence="2" id="KW-0597">Phosphoprotein</keyword>
<dbReference type="Gene3D" id="3.10.129.110">
    <property type="entry name" value="Polyketide synthase dehydratase"/>
    <property type="match status" value="1"/>
</dbReference>
<dbReference type="eggNOG" id="COG3321">
    <property type="taxonomic scope" value="Bacteria"/>
</dbReference>
<dbReference type="InParanoid" id="H8MRC8"/>
<dbReference type="PROSITE" id="PS52019">
    <property type="entry name" value="PKS_MFAS_DH"/>
    <property type="match status" value="1"/>
</dbReference>
<evidence type="ECO:0000256" key="2">
    <source>
        <dbReference type="ARBA" id="ARBA00022553"/>
    </source>
</evidence>
<dbReference type="Pfam" id="PF00698">
    <property type="entry name" value="Acyl_transf_1"/>
    <property type="match status" value="1"/>
</dbReference>
<gene>
    <name evidence="8" type="primary">chiB</name>
    <name evidence="8" type="ordered locus">COCOR_05109</name>
</gene>